<dbReference type="EMBL" id="VOTZ01000027">
    <property type="protein sequence ID" value="MCQ1539391.1"/>
    <property type="molecule type" value="Genomic_DNA"/>
</dbReference>
<evidence type="ECO:0000313" key="2">
    <source>
        <dbReference type="Proteomes" id="UP001524383"/>
    </source>
</evidence>
<protein>
    <submittedName>
        <fullName evidence="1">Uncharacterized protein</fullName>
    </submittedName>
</protein>
<sequence>MDDLVRRRAIREIRLIFETAGYEIEEEGEPFDLSAVAGNTCILVMCTDDPTQARIFDNKPYVLEEDGEKIPCKKLIFTMNQRIATHEATLWLPEALAAHAGEAALARVSGERFAIRLGEPTVVERRKHEQLVKERQAESQRPSPGHIACLPVNAGQQEAVRISGQKGEARLRLIPHWAYQYSCIGQASYKGKQICFDGEGMGAISAINGLIQEINPEEAISVEIPEDAEIVRPSISAKEAESNILQSLSAALSQKIRIKTESGDAIFSEEKTFKPTREQIDLKVWLIHVPVWQVRGRQIVEVNATTGEILAEPMDEGVELL</sequence>
<dbReference type="Proteomes" id="UP001524383">
    <property type="component" value="Unassembled WGS sequence"/>
</dbReference>
<evidence type="ECO:0000313" key="1">
    <source>
        <dbReference type="EMBL" id="MCQ1539391.1"/>
    </source>
</evidence>
<proteinExistence type="predicted"/>
<name>A0ABD4TKP9_9EURY</name>
<gene>
    <name evidence="1" type="ORF">FTO68_10415</name>
</gene>
<comment type="caution">
    <text evidence="1">The sequence shown here is derived from an EMBL/GenBank/DDBJ whole genome shotgun (WGS) entry which is preliminary data.</text>
</comment>
<accession>A0ABD4TKP9</accession>
<dbReference type="AlphaFoldDB" id="A0ABD4TKP9"/>
<keyword evidence="2" id="KW-1185">Reference proteome</keyword>
<reference evidence="1 2" key="1">
    <citation type="submission" date="2019-08" db="EMBL/GenBank/DDBJ databases">
        <authorList>
            <person name="Chen S.-C."/>
            <person name="Lai M.-C."/>
            <person name="You Y.-T."/>
        </authorList>
    </citation>
    <scope>NUCLEOTIDE SEQUENCE [LARGE SCALE GENOMIC DNA]</scope>
    <source>
        <strain evidence="1 2">P2F9704a</strain>
    </source>
</reference>
<organism evidence="1 2">
    <name type="scientific">Methanocalculus taiwanensis</name>
    <dbReference type="NCBI Taxonomy" id="106207"/>
    <lineage>
        <taxon>Archaea</taxon>
        <taxon>Methanobacteriati</taxon>
        <taxon>Methanobacteriota</taxon>
        <taxon>Stenosarchaea group</taxon>
        <taxon>Methanomicrobia</taxon>
        <taxon>Methanomicrobiales</taxon>
        <taxon>Methanocalculaceae</taxon>
        <taxon>Methanocalculus</taxon>
    </lineage>
</organism>
<dbReference type="RefSeq" id="WP_255333359.1">
    <property type="nucleotide sequence ID" value="NZ_VOTZ01000027.1"/>
</dbReference>